<dbReference type="InterPro" id="IPR050426">
    <property type="entry name" value="Glycosyltransferase_28"/>
</dbReference>
<dbReference type="Pfam" id="PF06722">
    <property type="entry name" value="EryCIII-like_C"/>
    <property type="match status" value="1"/>
</dbReference>
<dbReference type="GO" id="GO:0017000">
    <property type="term" value="P:antibiotic biosynthetic process"/>
    <property type="evidence" value="ECO:0007669"/>
    <property type="project" value="UniProtKB-ARBA"/>
</dbReference>
<dbReference type="OrthoDB" id="139086at2"/>
<accession>A0A1I6M9F0</accession>
<dbReference type="AlphaFoldDB" id="A0A1I6M9F0"/>
<dbReference type="GO" id="GO:0016758">
    <property type="term" value="F:hexosyltransferase activity"/>
    <property type="evidence" value="ECO:0007669"/>
    <property type="project" value="UniProtKB-ARBA"/>
</dbReference>
<dbReference type="InterPro" id="IPR002213">
    <property type="entry name" value="UDP_glucos_trans"/>
</dbReference>
<dbReference type="EMBL" id="FOZM01000001">
    <property type="protein sequence ID" value="SFS12281.1"/>
    <property type="molecule type" value="Genomic_DNA"/>
</dbReference>
<dbReference type="Proteomes" id="UP000198926">
    <property type="component" value="Unassembled WGS sequence"/>
</dbReference>
<evidence type="ECO:0000259" key="1">
    <source>
        <dbReference type="Pfam" id="PF06722"/>
    </source>
</evidence>
<dbReference type="PANTHER" id="PTHR48050">
    <property type="entry name" value="STEROL 3-BETA-GLUCOSYLTRANSFERASE"/>
    <property type="match status" value="1"/>
</dbReference>
<dbReference type="PANTHER" id="PTHR48050:SF13">
    <property type="entry name" value="STEROL 3-BETA-GLUCOSYLTRANSFERASE UGT80A2"/>
    <property type="match status" value="1"/>
</dbReference>
<protein>
    <submittedName>
        <fullName evidence="2">Glycosyltransferase, MGT family</fullName>
    </submittedName>
</protein>
<keyword evidence="3" id="KW-1185">Reference proteome</keyword>
<dbReference type="RefSeq" id="WP_090205663.1">
    <property type="nucleotide sequence ID" value="NZ_FOZM01000001.1"/>
</dbReference>
<dbReference type="CDD" id="cd03784">
    <property type="entry name" value="GT1_Gtf-like"/>
    <property type="match status" value="1"/>
</dbReference>
<evidence type="ECO:0000313" key="3">
    <source>
        <dbReference type="Proteomes" id="UP000198926"/>
    </source>
</evidence>
<feature type="domain" description="Erythromycin biosynthesis protein CIII-like C-terminal" evidence="1">
    <location>
        <begin position="309"/>
        <end position="409"/>
    </location>
</feature>
<dbReference type="GO" id="GO:0008194">
    <property type="term" value="F:UDP-glycosyltransferase activity"/>
    <property type="evidence" value="ECO:0007669"/>
    <property type="project" value="InterPro"/>
</dbReference>
<dbReference type="InterPro" id="IPR010610">
    <property type="entry name" value="EryCIII-like_C"/>
</dbReference>
<organism evidence="2 3">
    <name type="scientific">Yoonia litorea</name>
    <dbReference type="NCBI Taxonomy" id="1123755"/>
    <lineage>
        <taxon>Bacteria</taxon>
        <taxon>Pseudomonadati</taxon>
        <taxon>Pseudomonadota</taxon>
        <taxon>Alphaproteobacteria</taxon>
        <taxon>Rhodobacterales</taxon>
        <taxon>Paracoccaceae</taxon>
        <taxon>Yoonia</taxon>
    </lineage>
</organism>
<reference evidence="2 3" key="1">
    <citation type="submission" date="2016-10" db="EMBL/GenBank/DDBJ databases">
        <authorList>
            <person name="de Groot N.N."/>
        </authorList>
    </citation>
    <scope>NUCLEOTIDE SEQUENCE [LARGE SCALE GENOMIC DNA]</scope>
    <source>
        <strain evidence="2 3">DSM 29433</strain>
    </source>
</reference>
<dbReference type="SUPFAM" id="SSF53756">
    <property type="entry name" value="UDP-Glycosyltransferase/glycogen phosphorylase"/>
    <property type="match status" value="1"/>
</dbReference>
<dbReference type="STRING" id="1123755.SAMN05444714_1396"/>
<keyword evidence="2" id="KW-0808">Transferase</keyword>
<sequence>MIDPRTYLFVTWEGGGNVPPVLGVAEKLVKRGHRVVILAEPCMRARILAIGAEFRAFQRVLTRESADEVLLQDWRQSSPPAALKDTMRTLLFGPSLAIAEQTDEVVAEVRPNVVVADWLLPSAIIPAEARGISSAILVHCVNMLPGPGKPTAGMRPAKGPLGRLRDQAVNGFMHRIGNGFLPTLNAARQAYGLAPLARAFDQFARADRILVQTSEHFDFLMTPAPQNLVYVGPHLGDTTAIGTDLDAELLERDAGQPLVLASLSTTFQNQAGHLEQVIKALGRLRTATGQRVKGIVTTGPAMRLSDFDPPENVRLVPYAPHGLLLPHADAFVTHCGHGSVMKALSCGVPLVALPMGRDQDDTAARIVARGLGLRAKPTAGNIAKVLTRVLGDEKYTNAAKAIAPKIRADAANNRDIAELESLPTLRERAA</sequence>
<name>A0A1I6M9F0_9RHOB</name>
<evidence type="ECO:0000313" key="2">
    <source>
        <dbReference type="EMBL" id="SFS12281.1"/>
    </source>
</evidence>
<dbReference type="Gene3D" id="3.40.50.2000">
    <property type="entry name" value="Glycogen Phosphorylase B"/>
    <property type="match status" value="2"/>
</dbReference>
<proteinExistence type="predicted"/>
<gene>
    <name evidence="2" type="ORF">SAMN05444714_1396</name>
</gene>